<evidence type="ECO:0000256" key="5">
    <source>
        <dbReference type="ARBA" id="ARBA00022723"/>
    </source>
</evidence>
<comment type="subcellular location">
    <subcellularLocation>
        <location evidence="2">Nucleus</location>
    </subcellularLocation>
</comment>
<keyword evidence="7" id="KW-0539">Nucleus</keyword>
<comment type="cofactor">
    <cofactor evidence="1">
        <name>a divalent metal cation</name>
        <dbReference type="ChEBI" id="CHEBI:60240"/>
    </cofactor>
</comment>
<proteinExistence type="inferred from homology"/>
<evidence type="ECO:0000256" key="4">
    <source>
        <dbReference type="ARBA" id="ARBA00022722"/>
    </source>
</evidence>
<protein>
    <submittedName>
        <fullName evidence="9">Nuclease HARBI1</fullName>
    </submittedName>
</protein>
<comment type="similarity">
    <text evidence="3">Belongs to the HARBI1 family.</text>
</comment>
<dbReference type="PANTHER" id="PTHR22930:SF267">
    <property type="entry name" value="NUCLEASE HARBI1-RELATED"/>
    <property type="match status" value="1"/>
</dbReference>
<keyword evidence="4" id="KW-0540">Nuclease</keyword>
<dbReference type="Pfam" id="PF13359">
    <property type="entry name" value="DDE_Tnp_4"/>
    <property type="match status" value="1"/>
</dbReference>
<dbReference type="AlphaFoldDB" id="A0A9Q9VC20"/>
<dbReference type="GO" id="GO:0046872">
    <property type="term" value="F:metal ion binding"/>
    <property type="evidence" value="ECO:0007669"/>
    <property type="project" value="UniProtKB-KW"/>
</dbReference>
<evidence type="ECO:0000256" key="6">
    <source>
        <dbReference type="ARBA" id="ARBA00022801"/>
    </source>
</evidence>
<gene>
    <name evidence="9" type="primary">LOC109089447</name>
</gene>
<sequence length="346" mass="39640">MAFPLLDDVVDEEVLILRRAFRHERVFRDRADPLAFSDEYLTERYRFSGDGIRYLCRLLGPNIQHRTARSHALTVPQMVCVALRFFASGMFLYSVGDAENLNKATICHTIRNENVSLAMKSLVHIFITFPGHRRFIHIKEEFYKIAAFPNVIGTVDCTHIRIQRPSGAHEGDYVNRKSFHSINVQMICDADCLITNLEAKWPGSVHDSRIFRASRIYQRLSLGEFSGVLLGDKGYACETFLMTPLTDPQTPPQQAYNHAHAKTRARIEMTFGLLKSRFQCLHHLRVSPDRACDVTVACTVLHNIASLRKERAPRVALDVDWDNAAIFPDNRNGRLVREQYIANYFS</sequence>
<accession>A0A9Q9VC20</accession>
<dbReference type="GeneID" id="109089447"/>
<dbReference type="GO" id="GO:0005634">
    <property type="term" value="C:nucleus"/>
    <property type="evidence" value="ECO:0007669"/>
    <property type="project" value="UniProtKB-SubCell"/>
</dbReference>
<evidence type="ECO:0000259" key="8">
    <source>
        <dbReference type="Pfam" id="PF13359"/>
    </source>
</evidence>
<evidence type="ECO:0000256" key="1">
    <source>
        <dbReference type="ARBA" id="ARBA00001968"/>
    </source>
</evidence>
<dbReference type="OrthoDB" id="2415966at2759"/>
<dbReference type="InterPro" id="IPR027806">
    <property type="entry name" value="HARBI1_dom"/>
</dbReference>
<feature type="domain" description="DDE Tnp4" evidence="8">
    <location>
        <begin position="155"/>
        <end position="303"/>
    </location>
</feature>
<keyword evidence="5" id="KW-0479">Metal-binding</keyword>
<keyword evidence="6" id="KW-0378">Hydrolase</keyword>
<dbReference type="Proteomes" id="UP001155660">
    <property type="component" value="Chromosome A3"/>
</dbReference>
<dbReference type="KEGG" id="ccar:109089447"/>
<evidence type="ECO:0000256" key="3">
    <source>
        <dbReference type="ARBA" id="ARBA00006958"/>
    </source>
</evidence>
<dbReference type="GO" id="GO:0004518">
    <property type="term" value="F:nuclease activity"/>
    <property type="evidence" value="ECO:0007669"/>
    <property type="project" value="UniProtKB-KW"/>
</dbReference>
<evidence type="ECO:0000256" key="2">
    <source>
        <dbReference type="ARBA" id="ARBA00004123"/>
    </source>
</evidence>
<name>A0A9Q9VC20_CYPCA</name>
<dbReference type="RefSeq" id="XP_018959077.2">
    <property type="nucleotide sequence ID" value="XM_019103532.2"/>
</dbReference>
<reference evidence="9" key="1">
    <citation type="submission" date="2025-08" db="UniProtKB">
        <authorList>
            <consortium name="RefSeq"/>
        </authorList>
    </citation>
    <scope>IDENTIFICATION</scope>
    <source>
        <tissue evidence="9">Muscle</tissue>
    </source>
</reference>
<dbReference type="InterPro" id="IPR045249">
    <property type="entry name" value="HARBI1-like"/>
</dbReference>
<dbReference type="PANTHER" id="PTHR22930">
    <property type="match status" value="1"/>
</dbReference>
<dbReference type="GO" id="GO:0016787">
    <property type="term" value="F:hydrolase activity"/>
    <property type="evidence" value="ECO:0007669"/>
    <property type="project" value="UniProtKB-KW"/>
</dbReference>
<evidence type="ECO:0000256" key="7">
    <source>
        <dbReference type="ARBA" id="ARBA00023242"/>
    </source>
</evidence>
<evidence type="ECO:0000313" key="9">
    <source>
        <dbReference type="RefSeq" id="XP_018959077.2"/>
    </source>
</evidence>
<organism evidence="9">
    <name type="scientific">Cyprinus carpio</name>
    <name type="common">Common carp</name>
    <dbReference type="NCBI Taxonomy" id="7962"/>
    <lineage>
        <taxon>Eukaryota</taxon>
        <taxon>Metazoa</taxon>
        <taxon>Chordata</taxon>
        <taxon>Craniata</taxon>
        <taxon>Vertebrata</taxon>
        <taxon>Euteleostomi</taxon>
        <taxon>Actinopterygii</taxon>
        <taxon>Neopterygii</taxon>
        <taxon>Teleostei</taxon>
        <taxon>Ostariophysi</taxon>
        <taxon>Cypriniformes</taxon>
        <taxon>Cyprinidae</taxon>
        <taxon>Cyprininae</taxon>
        <taxon>Cyprinus</taxon>
    </lineage>
</organism>